<name>G1WHQ4_9ACTN</name>
<dbReference type="AlphaFoldDB" id="G1WHQ4"/>
<feature type="region of interest" description="Disordered" evidence="1">
    <location>
        <begin position="1"/>
        <end position="45"/>
    </location>
</feature>
<sequence>MHSPKDAASTFSVQPSRRANHFSFPPTQRTGLLDSTKRRSSNQRVNLERSFHNLLDALSISPV</sequence>
<dbReference type="Proteomes" id="UP000004830">
    <property type="component" value="Unassembled WGS sequence"/>
</dbReference>
<evidence type="ECO:0000313" key="3">
    <source>
        <dbReference type="Proteomes" id="UP000004830"/>
    </source>
</evidence>
<evidence type="ECO:0000313" key="2">
    <source>
        <dbReference type="EMBL" id="EGX71479.1"/>
    </source>
</evidence>
<dbReference type="EMBL" id="ADLS01000011">
    <property type="protein sequence ID" value="EGX71479.1"/>
    <property type="molecule type" value="Genomic_DNA"/>
</dbReference>
<proteinExistence type="predicted"/>
<organism evidence="2 3">
    <name type="scientific">Collinsella tanakaei YIT 12063</name>
    <dbReference type="NCBI Taxonomy" id="742742"/>
    <lineage>
        <taxon>Bacteria</taxon>
        <taxon>Bacillati</taxon>
        <taxon>Actinomycetota</taxon>
        <taxon>Coriobacteriia</taxon>
        <taxon>Coriobacteriales</taxon>
        <taxon>Coriobacteriaceae</taxon>
        <taxon>Collinsella</taxon>
    </lineage>
</organism>
<comment type="caution">
    <text evidence="2">The sequence shown here is derived from an EMBL/GenBank/DDBJ whole genome shotgun (WGS) entry which is preliminary data.</text>
</comment>
<evidence type="ECO:0000256" key="1">
    <source>
        <dbReference type="SAM" id="MobiDB-lite"/>
    </source>
</evidence>
<accession>G1WHQ4</accession>
<keyword evidence="3" id="KW-1185">Reference proteome</keyword>
<gene>
    <name evidence="2" type="ORF">HMPREF9452_00867</name>
</gene>
<dbReference type="HOGENOM" id="CLU_2878128_0_0_11"/>
<protein>
    <submittedName>
        <fullName evidence="2">Uncharacterized protein</fullName>
    </submittedName>
</protein>
<reference evidence="2 3" key="1">
    <citation type="submission" date="2011-06" db="EMBL/GenBank/DDBJ databases">
        <title>The Genome Sequence of Collinsella tanakaei YIT 12063.</title>
        <authorList>
            <consortium name="The Broad Institute Genome Sequencing Platform"/>
            <person name="Earl A."/>
            <person name="Ward D."/>
            <person name="Feldgarden M."/>
            <person name="Gevers D."/>
            <person name="Morotomi M."/>
            <person name="Young S.K."/>
            <person name="Zeng Q."/>
            <person name="Gargeya S."/>
            <person name="Fitzgerald M."/>
            <person name="Haas B."/>
            <person name="Abouelleil A."/>
            <person name="Alvarado L."/>
            <person name="Arachchi H.M."/>
            <person name="Berlin A."/>
            <person name="Brown A."/>
            <person name="Chapman S.B."/>
            <person name="Chen Z."/>
            <person name="Dunbar C."/>
            <person name="Freedman E."/>
            <person name="Gearin G."/>
            <person name="Gellesch M."/>
            <person name="Goldberg J."/>
            <person name="Griggs A."/>
            <person name="Gujja S."/>
            <person name="Heiman D."/>
            <person name="Howarth C."/>
            <person name="Larson L."/>
            <person name="Lui A."/>
            <person name="MacDonald P.J.P."/>
            <person name="Mehta T."/>
            <person name="Montmayeur A."/>
            <person name="Murphy C."/>
            <person name="Neiman D."/>
            <person name="Pearson M."/>
            <person name="Priest M."/>
            <person name="Roberts A."/>
            <person name="Saif S."/>
            <person name="Shea T."/>
            <person name="Shenoy N."/>
            <person name="Sisk P."/>
            <person name="Stolte C."/>
            <person name="Sykes S."/>
            <person name="Wortman J."/>
            <person name="Nusbaum C."/>
            <person name="Birren B."/>
        </authorList>
    </citation>
    <scope>NUCLEOTIDE SEQUENCE [LARGE SCALE GENOMIC DNA]</scope>
    <source>
        <strain evidence="2 3">YIT 12063</strain>
    </source>
</reference>